<evidence type="ECO:0000313" key="2">
    <source>
        <dbReference type="Proteomes" id="UP000198641"/>
    </source>
</evidence>
<dbReference type="OrthoDB" id="6169963at2"/>
<keyword evidence="2" id="KW-1185">Reference proteome</keyword>
<dbReference type="RefSeq" id="WP_092522518.1">
    <property type="nucleotide sequence ID" value="NZ_FNCI01000001.1"/>
</dbReference>
<protein>
    <submittedName>
        <fullName evidence="1">Uncharacterized protein</fullName>
    </submittedName>
</protein>
<accession>A0A1G7NG70</accession>
<sequence>MSDTRLPGGLQARRAAMLCQNERFCLYLDAKRRAAYDLTYDELPDGTHTETDAADAIRKACGVSSRAEIDHNDRARAMLDRIAADYQRWERQQLQWRSA</sequence>
<dbReference type="Proteomes" id="UP000198641">
    <property type="component" value="Unassembled WGS sequence"/>
</dbReference>
<gene>
    <name evidence="1" type="ORF">SAMN05216571_101387</name>
</gene>
<proteinExistence type="predicted"/>
<dbReference type="EMBL" id="FNCI01000001">
    <property type="protein sequence ID" value="SDF72260.1"/>
    <property type="molecule type" value="Genomic_DNA"/>
</dbReference>
<organism evidence="1 2">
    <name type="scientific">Onishia taeanensis</name>
    <dbReference type="NCBI Taxonomy" id="284577"/>
    <lineage>
        <taxon>Bacteria</taxon>
        <taxon>Pseudomonadati</taxon>
        <taxon>Pseudomonadota</taxon>
        <taxon>Gammaproteobacteria</taxon>
        <taxon>Oceanospirillales</taxon>
        <taxon>Halomonadaceae</taxon>
        <taxon>Onishia</taxon>
    </lineage>
</organism>
<name>A0A1G7NG70_9GAMM</name>
<evidence type="ECO:0000313" key="1">
    <source>
        <dbReference type="EMBL" id="SDF72260.1"/>
    </source>
</evidence>
<dbReference type="AlphaFoldDB" id="A0A1G7NG70"/>
<dbReference type="STRING" id="284577.SAMN05216571_101387"/>
<reference evidence="1 2" key="1">
    <citation type="submission" date="2016-10" db="EMBL/GenBank/DDBJ databases">
        <authorList>
            <person name="de Groot N.N."/>
        </authorList>
    </citation>
    <scope>NUCLEOTIDE SEQUENCE [LARGE SCALE GENOMIC DNA]</scope>
    <source>
        <strain evidence="1 2">BH539</strain>
    </source>
</reference>